<comment type="caution">
    <text evidence="1">The sequence shown here is derived from an EMBL/GenBank/DDBJ whole genome shotgun (WGS) entry which is preliminary data.</text>
</comment>
<accession>A0ACB8ARX0</accession>
<name>A0ACB8ARX0_9AGAM</name>
<keyword evidence="2" id="KW-1185">Reference proteome</keyword>
<proteinExistence type="predicted"/>
<dbReference type="EMBL" id="MU267597">
    <property type="protein sequence ID" value="KAH7915691.1"/>
    <property type="molecule type" value="Genomic_DNA"/>
</dbReference>
<reference evidence="1" key="1">
    <citation type="journal article" date="2021" name="New Phytol.">
        <title>Evolutionary innovations through gain and loss of genes in the ectomycorrhizal Boletales.</title>
        <authorList>
            <person name="Wu G."/>
            <person name="Miyauchi S."/>
            <person name="Morin E."/>
            <person name="Kuo A."/>
            <person name="Drula E."/>
            <person name="Varga T."/>
            <person name="Kohler A."/>
            <person name="Feng B."/>
            <person name="Cao Y."/>
            <person name="Lipzen A."/>
            <person name="Daum C."/>
            <person name="Hundley H."/>
            <person name="Pangilinan J."/>
            <person name="Johnson J."/>
            <person name="Barry K."/>
            <person name="LaButti K."/>
            <person name="Ng V."/>
            <person name="Ahrendt S."/>
            <person name="Min B."/>
            <person name="Choi I.G."/>
            <person name="Park H."/>
            <person name="Plett J.M."/>
            <person name="Magnuson J."/>
            <person name="Spatafora J.W."/>
            <person name="Nagy L.G."/>
            <person name="Henrissat B."/>
            <person name="Grigoriev I.V."/>
            <person name="Yang Z.L."/>
            <person name="Xu J."/>
            <person name="Martin F.M."/>
        </authorList>
    </citation>
    <scope>NUCLEOTIDE SEQUENCE</scope>
    <source>
        <strain evidence="1">ATCC 28755</strain>
    </source>
</reference>
<sequence>MESEETAVLFKDRFEYVDRTGKKLELLAIWQESSEDNDVGAEDEIGVEADDDKELAEKAHEIEQPEAGAANNLNLTIPLRLYDCTDGVLKDQETYLRETDNVAPSYLIVSQVWGDIQELMGIPSVGWKVPISDRRKWDIIMDYCRSQDVKWLWMDILCINQTKNSAESDREKALEIPKMSFYYREATACLVIPDRYETFPQEYKEILELHSMFKDTITFDPSTMLQVWNSIEKLRSIIQDAWFWRVWTLQELLLPQLLVLSDGQILDPDDIRSALDWYHIMLQRGILKKPTGGKDYPYVHPTGEIKIAALGHANLGDSLRKVLKQKGHIDLVQLVINTQLKRCTKAEDRLFALYGLVGDGEKVAVQVSSDSSHTVNSDTTKQVSVDLELLRLKWKETLWKVLRTGKIWPLLYDSVDPSNAMKEASWMPHIIVSDGSGQLVPDVLDYGNRHAINVSKEGLKLAARRVGRVIGASGQFGDGGGELNRVFLCLWILRAKGFDISPIVELLKNVLQNPVWERDSLPPSVLEVSQMALEASLYASSPQQCFQIYEAAKLRDKVVSAGGFCGWNRQIVCVELGGPKQPLACWAWIQSSMQPRDRNCWVFDVTSEPVDTVKQWLVAKRMEAGTYSKIGTARAHPVGLQDTPVRILLV</sequence>
<protein>
    <submittedName>
        <fullName evidence="1">Uncharacterized protein</fullName>
    </submittedName>
</protein>
<evidence type="ECO:0000313" key="2">
    <source>
        <dbReference type="Proteomes" id="UP000790377"/>
    </source>
</evidence>
<evidence type="ECO:0000313" key="1">
    <source>
        <dbReference type="EMBL" id="KAH7915691.1"/>
    </source>
</evidence>
<organism evidence="1 2">
    <name type="scientific">Hygrophoropsis aurantiaca</name>
    <dbReference type="NCBI Taxonomy" id="72124"/>
    <lineage>
        <taxon>Eukaryota</taxon>
        <taxon>Fungi</taxon>
        <taxon>Dikarya</taxon>
        <taxon>Basidiomycota</taxon>
        <taxon>Agaricomycotina</taxon>
        <taxon>Agaricomycetes</taxon>
        <taxon>Agaricomycetidae</taxon>
        <taxon>Boletales</taxon>
        <taxon>Coniophorineae</taxon>
        <taxon>Hygrophoropsidaceae</taxon>
        <taxon>Hygrophoropsis</taxon>
    </lineage>
</organism>
<gene>
    <name evidence="1" type="ORF">BJ138DRAFT_1141092</name>
</gene>
<dbReference type="Proteomes" id="UP000790377">
    <property type="component" value="Unassembled WGS sequence"/>
</dbReference>